<gene>
    <name evidence="1" type="ORF">GCM10011379_19370</name>
</gene>
<evidence type="ECO:0000313" key="2">
    <source>
        <dbReference type="Proteomes" id="UP000627292"/>
    </source>
</evidence>
<accession>A0A917IWE3</accession>
<name>A0A917IWE3_9BACT</name>
<proteinExistence type="predicted"/>
<evidence type="ECO:0000313" key="1">
    <source>
        <dbReference type="EMBL" id="GGH65819.1"/>
    </source>
</evidence>
<sequence length="175" mass="20363">MMRLFSFITLSLFLACSSPKSEKDSAYSKQIDSLQVRDLYDSARWYLYTWNCDALYKPKEDSLVSKPLSEIDLKLNHLVVRHDTLILLFDFVDKGKVILAGMTRDNRQFVSGVGFNIGNRKKIFMVDSNVYFSHKDDPESRYVNPLQPDVVGFIKRNSKRLNPWFRGEAERRAVI</sequence>
<dbReference type="AlphaFoldDB" id="A0A917IWE3"/>
<dbReference type="EMBL" id="BMIB01000002">
    <property type="protein sequence ID" value="GGH65819.1"/>
    <property type="molecule type" value="Genomic_DNA"/>
</dbReference>
<reference evidence="1" key="1">
    <citation type="journal article" date="2014" name="Int. J. Syst. Evol. Microbiol.">
        <title>Complete genome sequence of Corynebacterium casei LMG S-19264T (=DSM 44701T), isolated from a smear-ripened cheese.</title>
        <authorList>
            <consortium name="US DOE Joint Genome Institute (JGI-PGF)"/>
            <person name="Walter F."/>
            <person name="Albersmeier A."/>
            <person name="Kalinowski J."/>
            <person name="Ruckert C."/>
        </authorList>
    </citation>
    <scope>NUCLEOTIDE SEQUENCE</scope>
    <source>
        <strain evidence="1">CGMCC 1.15290</strain>
    </source>
</reference>
<dbReference type="PROSITE" id="PS51257">
    <property type="entry name" value="PROKAR_LIPOPROTEIN"/>
    <property type="match status" value="1"/>
</dbReference>
<dbReference type="RefSeq" id="WP_188951834.1">
    <property type="nucleotide sequence ID" value="NZ_BMIB01000002.1"/>
</dbReference>
<comment type="caution">
    <text evidence="1">The sequence shown here is derived from an EMBL/GenBank/DDBJ whole genome shotgun (WGS) entry which is preliminary data.</text>
</comment>
<dbReference type="Proteomes" id="UP000627292">
    <property type="component" value="Unassembled WGS sequence"/>
</dbReference>
<protein>
    <submittedName>
        <fullName evidence="1">Uncharacterized protein</fullName>
    </submittedName>
</protein>
<keyword evidence="2" id="KW-1185">Reference proteome</keyword>
<reference evidence="1" key="2">
    <citation type="submission" date="2020-09" db="EMBL/GenBank/DDBJ databases">
        <authorList>
            <person name="Sun Q."/>
            <person name="Zhou Y."/>
        </authorList>
    </citation>
    <scope>NUCLEOTIDE SEQUENCE</scope>
    <source>
        <strain evidence="1">CGMCC 1.15290</strain>
    </source>
</reference>
<organism evidence="1 2">
    <name type="scientific">Filimonas zeae</name>
    <dbReference type="NCBI Taxonomy" id="1737353"/>
    <lineage>
        <taxon>Bacteria</taxon>
        <taxon>Pseudomonadati</taxon>
        <taxon>Bacteroidota</taxon>
        <taxon>Chitinophagia</taxon>
        <taxon>Chitinophagales</taxon>
        <taxon>Chitinophagaceae</taxon>
        <taxon>Filimonas</taxon>
    </lineage>
</organism>